<accession>A0A8H5VKF0</accession>
<evidence type="ECO:0008006" key="3">
    <source>
        <dbReference type="Google" id="ProtNLM"/>
    </source>
</evidence>
<evidence type="ECO:0000313" key="1">
    <source>
        <dbReference type="EMBL" id="KAF5625505.1"/>
    </source>
</evidence>
<organism evidence="1 2">
    <name type="scientific">Fusarium tjaetaba</name>
    <dbReference type="NCBI Taxonomy" id="1567544"/>
    <lineage>
        <taxon>Eukaryota</taxon>
        <taxon>Fungi</taxon>
        <taxon>Dikarya</taxon>
        <taxon>Ascomycota</taxon>
        <taxon>Pezizomycotina</taxon>
        <taxon>Sordariomycetes</taxon>
        <taxon>Hypocreomycetidae</taxon>
        <taxon>Hypocreales</taxon>
        <taxon>Nectriaceae</taxon>
        <taxon>Fusarium</taxon>
        <taxon>Fusarium fujikuroi species complex</taxon>
    </lineage>
</organism>
<proteinExistence type="predicted"/>
<dbReference type="EMBL" id="JAAQRI010000229">
    <property type="protein sequence ID" value="KAF5625505.1"/>
    <property type="molecule type" value="Genomic_DNA"/>
</dbReference>
<dbReference type="Proteomes" id="UP000530670">
    <property type="component" value="Unassembled WGS sequence"/>
</dbReference>
<sequence>MANDRNQEPQMVSVRQLQSSRGLFSPEVVDLVVPPLKFGGYAGTAGVLAGVGGSIFQEANPIIWGAVSGFQWFTLGTSFWFTRSIVVKAWGGEEKLKNGDKTIASAIAGTAAGSVGGLIRGPKNILPAMLVFTTVGAGGQMIANRMATRKPKAHDEKESFWSRLSPLKKLTDQEYRDMMSEKMLRIDADIALIDDRIAELKKQAEDEGLKARQHNNTHV</sequence>
<gene>
    <name evidence="1" type="ORF">FTJAE_9982</name>
</gene>
<evidence type="ECO:0000313" key="2">
    <source>
        <dbReference type="Proteomes" id="UP000530670"/>
    </source>
</evidence>
<dbReference type="OrthoDB" id="5565730at2759"/>
<protein>
    <recommendedName>
        <fullName evidence="3">Beta-ketoacyl synthase</fullName>
    </recommendedName>
</protein>
<dbReference type="GeneID" id="59309229"/>
<dbReference type="PANTHER" id="PTHR41390:SF1">
    <property type="entry name" value="NADH-UBIQUINONE OXIDOREDUCTASE 213 KDA SUBUNIT"/>
    <property type="match status" value="1"/>
</dbReference>
<reference evidence="1 2" key="1">
    <citation type="submission" date="2020-05" db="EMBL/GenBank/DDBJ databases">
        <title>Identification and distribution of gene clusters putatively required for synthesis of sphingolipid metabolism inhibitors in phylogenetically diverse species of the filamentous fungus Fusarium.</title>
        <authorList>
            <person name="Kim H.-S."/>
            <person name="Busman M."/>
            <person name="Brown D.W."/>
            <person name="Divon H."/>
            <person name="Uhlig S."/>
            <person name="Proctor R.H."/>
        </authorList>
    </citation>
    <scope>NUCLEOTIDE SEQUENCE [LARGE SCALE GENOMIC DNA]</scope>
    <source>
        <strain evidence="1 2">NRRL 66243</strain>
    </source>
</reference>
<dbReference type="RefSeq" id="XP_037202973.1">
    <property type="nucleotide sequence ID" value="XM_037356959.1"/>
</dbReference>
<keyword evidence="2" id="KW-1185">Reference proteome</keyword>
<name>A0A8H5VKF0_9HYPO</name>
<dbReference type="PANTHER" id="PTHR41390">
    <property type="entry name" value="CHROMOSOME 7, WHOLE GENOME SHOTGUN SEQUENCE"/>
    <property type="match status" value="1"/>
</dbReference>
<comment type="caution">
    <text evidence="1">The sequence shown here is derived from an EMBL/GenBank/DDBJ whole genome shotgun (WGS) entry which is preliminary data.</text>
</comment>
<dbReference type="AlphaFoldDB" id="A0A8H5VKF0"/>